<gene>
    <name evidence="4" type="primary">PLESTB002106</name>
    <name evidence="2" type="synonym">PLESTB002102</name>
    <name evidence="3" type="synonym">PLESTB002104</name>
    <name evidence="2" type="ORF">PLESTB_001407700</name>
    <name evidence="3" type="ORF">PLESTB_001407900</name>
    <name evidence="4" type="ORF">PLESTB_001408100</name>
</gene>
<dbReference type="Gene3D" id="1.20.920.20">
    <property type="match status" value="1"/>
</dbReference>
<evidence type="ECO:0000313" key="4">
    <source>
        <dbReference type="EMBL" id="GLC58853.1"/>
    </source>
</evidence>
<reference evidence="4" key="1">
    <citation type="submission" date="2022-08" db="EMBL/GenBank/DDBJ databases">
        <authorList>
            <person name="Takahashi K."/>
            <person name="Suzuki S."/>
            <person name="Kawachi M."/>
            <person name="Higashiyama T."/>
            <person name="Nozaki H."/>
        </authorList>
    </citation>
    <scope>NUCLEOTIDE SEQUENCE</scope>
    <source>
        <strain evidence="4">NIES-4479</strain>
    </source>
</reference>
<protein>
    <submittedName>
        <fullName evidence="4">Uncharacterized protein</fullName>
    </submittedName>
</protein>
<feature type="compositionally biased region" description="Basic and acidic residues" evidence="1">
    <location>
        <begin position="242"/>
        <end position="256"/>
    </location>
</feature>
<accession>A0A9W6BVA7</accession>
<organism evidence="4 5">
    <name type="scientific">Pleodorina starrii</name>
    <dbReference type="NCBI Taxonomy" id="330485"/>
    <lineage>
        <taxon>Eukaryota</taxon>
        <taxon>Viridiplantae</taxon>
        <taxon>Chlorophyta</taxon>
        <taxon>core chlorophytes</taxon>
        <taxon>Chlorophyceae</taxon>
        <taxon>CS clade</taxon>
        <taxon>Chlamydomonadales</taxon>
        <taxon>Volvocaceae</taxon>
        <taxon>Pleodorina</taxon>
    </lineage>
</organism>
<evidence type="ECO:0000313" key="5">
    <source>
        <dbReference type="Proteomes" id="UP001165080"/>
    </source>
</evidence>
<keyword evidence="5" id="KW-1185">Reference proteome</keyword>
<dbReference type="Proteomes" id="UP001165080">
    <property type="component" value="Unassembled WGS sequence"/>
</dbReference>
<evidence type="ECO:0000256" key="1">
    <source>
        <dbReference type="SAM" id="MobiDB-lite"/>
    </source>
</evidence>
<dbReference type="EMBL" id="BRXU01000024">
    <property type="protein sequence ID" value="GLC58851.1"/>
    <property type="molecule type" value="Genomic_DNA"/>
</dbReference>
<reference evidence="4 5" key="2">
    <citation type="journal article" date="2023" name="Commun. Biol.">
        <title>Reorganization of the ancestral sex-determining regions during the evolution of trioecy in Pleodorina starrii.</title>
        <authorList>
            <person name="Takahashi K."/>
            <person name="Suzuki S."/>
            <person name="Kawai-Toyooka H."/>
            <person name="Yamamoto K."/>
            <person name="Hamaji T."/>
            <person name="Ootsuki R."/>
            <person name="Yamaguchi H."/>
            <person name="Kawachi M."/>
            <person name="Higashiyama T."/>
            <person name="Nozaki H."/>
        </authorList>
    </citation>
    <scope>NUCLEOTIDE SEQUENCE [LARGE SCALE GENOMIC DNA]</scope>
    <source>
        <strain evidence="4 5">NIES-4479</strain>
    </source>
</reference>
<dbReference type="AlphaFoldDB" id="A0A9W6BVA7"/>
<comment type="caution">
    <text evidence="4">The sequence shown here is derived from an EMBL/GenBank/DDBJ whole genome shotgun (WGS) entry which is preliminary data.</text>
</comment>
<dbReference type="EMBL" id="BRXU01000024">
    <property type="protein sequence ID" value="GLC58849.1"/>
    <property type="molecule type" value="Genomic_DNA"/>
</dbReference>
<sequence length="284" mass="31562">MHRCDRLLPTTKALAPIGASQPSRGTWLSSDLATSDELGVRPSTAYTESEQYQEVIEAVESTFGERAARVTLAVGQLRAASKNLRAAADLTFIKYDAKAALATKYPFINDRLALTDGDRDAVGKQLQAAAKSLTSFEEQLTELEVVPNTTEAFTQTLLITCKLQAALESIHEVERLTSEIASLEQQHNEANAQLAEATKALVKHAEALSEEKERVQAIEAELKAERQRFIEKYAKVKRDLSNAEDELHKTRRRSEPSSEALTSRFMDFLKTLENPNKRARSTDN</sequence>
<evidence type="ECO:0000313" key="2">
    <source>
        <dbReference type="EMBL" id="GLC58849.1"/>
    </source>
</evidence>
<dbReference type="EMBL" id="BRXU01000024">
    <property type="protein sequence ID" value="GLC58853.1"/>
    <property type="molecule type" value="Genomic_DNA"/>
</dbReference>
<proteinExistence type="predicted"/>
<evidence type="ECO:0000313" key="3">
    <source>
        <dbReference type="EMBL" id="GLC58851.1"/>
    </source>
</evidence>
<feature type="region of interest" description="Disordered" evidence="1">
    <location>
        <begin position="242"/>
        <end position="262"/>
    </location>
</feature>
<name>A0A9W6BVA7_9CHLO</name>